<gene>
    <name evidence="1" type="ORF">PV05_00130</name>
</gene>
<evidence type="ECO:0008006" key="3">
    <source>
        <dbReference type="Google" id="ProtNLM"/>
    </source>
</evidence>
<evidence type="ECO:0000313" key="1">
    <source>
        <dbReference type="EMBL" id="KIW59864.1"/>
    </source>
</evidence>
<evidence type="ECO:0000313" key="2">
    <source>
        <dbReference type="Proteomes" id="UP000054342"/>
    </source>
</evidence>
<dbReference type="STRING" id="348802.A0A0D2FI84"/>
<dbReference type="EMBL" id="KN847317">
    <property type="protein sequence ID" value="KIW59864.1"/>
    <property type="molecule type" value="Genomic_DNA"/>
</dbReference>
<dbReference type="PANTHER" id="PTHR38791:SF1">
    <property type="entry name" value="TRANSCRIPTION FACTOR, PUTATIVE-RELATED"/>
    <property type="match status" value="1"/>
</dbReference>
<dbReference type="HOGENOM" id="CLU_882878_0_0_1"/>
<dbReference type="PANTHER" id="PTHR38791">
    <property type="entry name" value="ZN(II)2CYS6 TRANSCRIPTION FACTOR (EUROFUNG)-RELATED-RELATED"/>
    <property type="match status" value="1"/>
</dbReference>
<dbReference type="RefSeq" id="XP_013320448.1">
    <property type="nucleotide sequence ID" value="XM_013464994.1"/>
</dbReference>
<dbReference type="GeneID" id="25322038"/>
<keyword evidence="2" id="KW-1185">Reference proteome</keyword>
<protein>
    <recommendedName>
        <fullName evidence="3">Transcription factor domain-containing protein</fullName>
    </recommendedName>
</protein>
<name>A0A0D2FI84_9EURO</name>
<dbReference type="AlphaFoldDB" id="A0A0D2FI84"/>
<dbReference type="Proteomes" id="UP000054342">
    <property type="component" value="Unassembled WGS sequence"/>
</dbReference>
<proteinExistence type="predicted"/>
<accession>A0A0D2FI84</accession>
<sequence length="315" mass="36265">MLLAYFEALSGQAWSEFPEKTPIKPILTSSLSAAWTRHVEGAYALLTMRRDRSNQSRVSACLNYHVSNTVRARCVQQHIRINPKITSPNLIAPSLLGEEQDRHFLLLIETYAQLRAAMREGSLNDPTEIIRRARLIDSRAVSMTKDLEVSAWRFDIVTTTREVAGVYRNRYHLYADHRVAQRWNTIRMTRMSLNEIMYDHAQQHRELSDQCGRFARIVEQMATDICQSSSQFLTASGSLRGCSPTRSSIASSYFLIWPLFNSAATKLSPDSINTFVIDRLHYLHREMNIPLARTAARMLQEGDVDEDWMHMMHLF</sequence>
<dbReference type="OrthoDB" id="4113635at2759"/>
<dbReference type="InterPro" id="IPR053175">
    <property type="entry name" value="DHMBA_Reg_Transcription_Factor"/>
</dbReference>
<organism evidence="1 2">
    <name type="scientific">Exophiala xenobiotica</name>
    <dbReference type="NCBI Taxonomy" id="348802"/>
    <lineage>
        <taxon>Eukaryota</taxon>
        <taxon>Fungi</taxon>
        <taxon>Dikarya</taxon>
        <taxon>Ascomycota</taxon>
        <taxon>Pezizomycotina</taxon>
        <taxon>Eurotiomycetes</taxon>
        <taxon>Chaetothyriomycetidae</taxon>
        <taxon>Chaetothyriales</taxon>
        <taxon>Herpotrichiellaceae</taxon>
        <taxon>Exophiala</taxon>
    </lineage>
</organism>
<reference evidence="1 2" key="1">
    <citation type="submission" date="2015-01" db="EMBL/GenBank/DDBJ databases">
        <title>The Genome Sequence of Exophiala xenobiotica CBS118157.</title>
        <authorList>
            <consortium name="The Broad Institute Genomics Platform"/>
            <person name="Cuomo C."/>
            <person name="de Hoog S."/>
            <person name="Gorbushina A."/>
            <person name="Stielow B."/>
            <person name="Teixiera M."/>
            <person name="Abouelleil A."/>
            <person name="Chapman S.B."/>
            <person name="Priest M."/>
            <person name="Young S.K."/>
            <person name="Wortman J."/>
            <person name="Nusbaum C."/>
            <person name="Birren B."/>
        </authorList>
    </citation>
    <scope>NUCLEOTIDE SEQUENCE [LARGE SCALE GENOMIC DNA]</scope>
    <source>
        <strain evidence="1 2">CBS 118157</strain>
    </source>
</reference>